<evidence type="ECO:0000313" key="2">
    <source>
        <dbReference type="EMBL" id="GFP33662.1"/>
    </source>
</evidence>
<keyword evidence="1" id="KW-0812">Transmembrane</keyword>
<dbReference type="Proteomes" id="UP000568877">
    <property type="component" value="Unassembled WGS sequence"/>
</dbReference>
<organism evidence="2 3">
    <name type="scientific">Candidatus Hakubella thermalkaliphila</name>
    <dbReference type="NCBI Taxonomy" id="2754717"/>
    <lineage>
        <taxon>Bacteria</taxon>
        <taxon>Bacillati</taxon>
        <taxon>Actinomycetota</taxon>
        <taxon>Actinomycetota incertae sedis</taxon>
        <taxon>Candidatus Hakubellales</taxon>
        <taxon>Candidatus Hakubellaceae</taxon>
        <taxon>Candidatus Hakubella</taxon>
    </lineage>
</organism>
<evidence type="ECO:0000256" key="1">
    <source>
        <dbReference type="SAM" id="Phobius"/>
    </source>
</evidence>
<gene>
    <name evidence="2" type="ORF">HKBW3S42_01999</name>
</gene>
<dbReference type="EMBL" id="BLSA01000634">
    <property type="protein sequence ID" value="GFP33662.1"/>
    <property type="molecule type" value="Genomic_DNA"/>
</dbReference>
<evidence type="ECO:0000313" key="3">
    <source>
        <dbReference type="Proteomes" id="UP000568877"/>
    </source>
</evidence>
<keyword evidence="1" id="KW-0472">Membrane</keyword>
<name>A0A6V8QEB2_9ACTN</name>
<dbReference type="Pfam" id="PF09546">
    <property type="entry name" value="Spore_III_AE"/>
    <property type="match status" value="1"/>
</dbReference>
<feature type="non-terminal residue" evidence="2">
    <location>
        <position position="80"/>
    </location>
</feature>
<keyword evidence="1" id="KW-1133">Transmembrane helix</keyword>
<comment type="caution">
    <text evidence="2">The sequence shown here is derived from an EMBL/GenBank/DDBJ whole genome shotgun (WGS) entry which is preliminary data.</text>
</comment>
<dbReference type="InterPro" id="IPR014194">
    <property type="entry name" value="Spore_III_AE"/>
</dbReference>
<reference evidence="2 3" key="1">
    <citation type="journal article" date="2020" name="Front. Microbiol.">
        <title>Single-cell genomics of novel Actinobacteria with the Wood-Ljungdahl pathway discovered in a serpentinizing system.</title>
        <authorList>
            <person name="Merino N."/>
            <person name="Kawai M."/>
            <person name="Boyd E.S."/>
            <person name="Colman D.R."/>
            <person name="McGlynn S.E."/>
            <person name="Nealson K.H."/>
            <person name="Kurokawa K."/>
            <person name="Hongoh Y."/>
        </authorList>
    </citation>
    <scope>NUCLEOTIDE SEQUENCE [LARGE SCALE GENOMIC DNA]</scope>
    <source>
        <strain evidence="2 3">S42</strain>
    </source>
</reference>
<protein>
    <submittedName>
        <fullName evidence="2">Uncharacterized protein</fullName>
    </submittedName>
</protein>
<accession>A0A6V8QEB2</accession>
<feature type="transmembrane region" description="Helical" evidence="1">
    <location>
        <begin position="49"/>
        <end position="73"/>
    </location>
</feature>
<proteinExistence type="predicted"/>
<dbReference type="AlphaFoldDB" id="A0A6V8QEB2"/>
<sequence>MRLLMAEIGYTAAALTQAIVYLALIVIAMQSFTVAVELGRAAVDRMVELILAIIPLLLALLASLGNLASAAIFRPLMIFA</sequence>
<feature type="transmembrane region" description="Helical" evidence="1">
    <location>
        <begin position="12"/>
        <end position="29"/>
    </location>
</feature>